<name>A0A0L9VJK7_PHAAN</name>
<dbReference type="AlphaFoldDB" id="A0A0L9VJK7"/>
<sequence>MKEPEAQNSLQLTYSLYCSLQVKLTKGIPTRFFAEPVSKVSDFLLKMCALQHGLPRFIQNRANLRFDFSSTRDQTRTVARRISVSISLAGGLCRLLRASIVVPSQHRQQLRSDFDSEIAPPTPSPAHCSRCQNARRLTATELGWVGDGDFGTVMDDVDNGVMGLGFKYEAEEGEVNYSGSCREREDATGKGWCKRKKYSIASVQVPTEALDSTILPLFATEAKRGKLFVSPVYASVQESLSMSQNNRCHIP</sequence>
<reference evidence="2" key="1">
    <citation type="journal article" date="2015" name="Proc. Natl. Acad. Sci. U.S.A.">
        <title>Genome sequencing of adzuki bean (Vigna angularis) provides insight into high starch and low fat accumulation and domestication.</title>
        <authorList>
            <person name="Yang K."/>
            <person name="Tian Z."/>
            <person name="Chen C."/>
            <person name="Luo L."/>
            <person name="Zhao B."/>
            <person name="Wang Z."/>
            <person name="Yu L."/>
            <person name="Li Y."/>
            <person name="Sun Y."/>
            <person name="Li W."/>
            <person name="Chen Y."/>
            <person name="Li Y."/>
            <person name="Zhang Y."/>
            <person name="Ai D."/>
            <person name="Zhao J."/>
            <person name="Shang C."/>
            <person name="Ma Y."/>
            <person name="Wu B."/>
            <person name="Wang M."/>
            <person name="Gao L."/>
            <person name="Sun D."/>
            <person name="Zhang P."/>
            <person name="Guo F."/>
            <person name="Wang W."/>
            <person name="Li Y."/>
            <person name="Wang J."/>
            <person name="Varshney R.K."/>
            <person name="Wang J."/>
            <person name="Ling H.Q."/>
            <person name="Wan P."/>
        </authorList>
    </citation>
    <scope>NUCLEOTIDE SEQUENCE</scope>
    <source>
        <strain evidence="2">cv. Jingnong 6</strain>
    </source>
</reference>
<evidence type="ECO:0000313" key="2">
    <source>
        <dbReference type="Proteomes" id="UP000053144"/>
    </source>
</evidence>
<dbReference type="Gramene" id="KOM55230">
    <property type="protein sequence ID" value="KOM55230"/>
    <property type="gene ID" value="LR48_Vigan10g112200"/>
</dbReference>
<proteinExistence type="predicted"/>
<organism evidence="1 2">
    <name type="scientific">Phaseolus angularis</name>
    <name type="common">Azuki bean</name>
    <name type="synonym">Vigna angularis</name>
    <dbReference type="NCBI Taxonomy" id="3914"/>
    <lineage>
        <taxon>Eukaryota</taxon>
        <taxon>Viridiplantae</taxon>
        <taxon>Streptophyta</taxon>
        <taxon>Embryophyta</taxon>
        <taxon>Tracheophyta</taxon>
        <taxon>Spermatophyta</taxon>
        <taxon>Magnoliopsida</taxon>
        <taxon>eudicotyledons</taxon>
        <taxon>Gunneridae</taxon>
        <taxon>Pentapetalae</taxon>
        <taxon>rosids</taxon>
        <taxon>fabids</taxon>
        <taxon>Fabales</taxon>
        <taxon>Fabaceae</taxon>
        <taxon>Papilionoideae</taxon>
        <taxon>50 kb inversion clade</taxon>
        <taxon>NPAAA clade</taxon>
        <taxon>indigoferoid/millettioid clade</taxon>
        <taxon>Phaseoleae</taxon>
        <taxon>Vigna</taxon>
    </lineage>
</organism>
<accession>A0A0L9VJK7</accession>
<dbReference type="EMBL" id="CM003380">
    <property type="protein sequence ID" value="KOM55230.1"/>
    <property type="molecule type" value="Genomic_DNA"/>
</dbReference>
<evidence type="ECO:0000313" key="1">
    <source>
        <dbReference type="EMBL" id="KOM55230.1"/>
    </source>
</evidence>
<dbReference type="Proteomes" id="UP000053144">
    <property type="component" value="Chromosome 10"/>
</dbReference>
<gene>
    <name evidence="1" type="ORF">LR48_Vigan10g112200</name>
</gene>
<dbReference type="STRING" id="3914.A0A0L9VJK7"/>
<protein>
    <submittedName>
        <fullName evidence="1">Uncharacterized protein</fullName>
    </submittedName>
</protein>